<proteinExistence type="inferred from homology"/>
<dbReference type="PROSITE" id="PS51257">
    <property type="entry name" value="PROKAR_LIPOPROTEIN"/>
    <property type="match status" value="1"/>
</dbReference>
<dbReference type="Proteomes" id="UP000014113">
    <property type="component" value="Unassembled WGS sequence"/>
</dbReference>
<gene>
    <name evidence="8" type="ORF">I568_00135</name>
</gene>
<dbReference type="FunFam" id="3.90.76.10:FF:000001">
    <property type="entry name" value="Oligopeptide ABC transporter substrate-binding protein"/>
    <property type="match status" value="1"/>
</dbReference>
<dbReference type="InterPro" id="IPR030678">
    <property type="entry name" value="Peptide/Ni-bd"/>
</dbReference>
<dbReference type="InterPro" id="IPR000914">
    <property type="entry name" value="SBP_5_dom"/>
</dbReference>
<keyword evidence="3" id="KW-0813">Transport</keyword>
<reference evidence="8 9" key="1">
    <citation type="submission" date="2013-03" db="EMBL/GenBank/DDBJ databases">
        <title>The Genome Sequence of Enterococcus columbae ATCC_51263 (PacBio/Illumina hybrid assembly).</title>
        <authorList>
            <consortium name="The Broad Institute Genomics Platform"/>
            <consortium name="The Broad Institute Genome Sequencing Center for Infectious Disease"/>
            <person name="Earl A."/>
            <person name="Russ C."/>
            <person name="Gilmore M."/>
            <person name="Surin D."/>
            <person name="Walker B."/>
            <person name="Young S."/>
            <person name="Zeng Q."/>
            <person name="Gargeya S."/>
            <person name="Fitzgerald M."/>
            <person name="Haas B."/>
            <person name="Abouelleil A."/>
            <person name="Allen A.W."/>
            <person name="Alvarado L."/>
            <person name="Arachchi H.M."/>
            <person name="Berlin A.M."/>
            <person name="Chapman S.B."/>
            <person name="Gainer-Dewar J."/>
            <person name="Goldberg J."/>
            <person name="Griggs A."/>
            <person name="Gujja S."/>
            <person name="Hansen M."/>
            <person name="Howarth C."/>
            <person name="Imamovic A."/>
            <person name="Ireland A."/>
            <person name="Larimer J."/>
            <person name="McCowan C."/>
            <person name="Murphy C."/>
            <person name="Pearson M."/>
            <person name="Poon T.W."/>
            <person name="Priest M."/>
            <person name="Roberts A."/>
            <person name="Saif S."/>
            <person name="Shea T."/>
            <person name="Sisk P."/>
            <person name="Sykes S."/>
            <person name="Wortman J."/>
            <person name="Nusbaum C."/>
            <person name="Birren B."/>
        </authorList>
    </citation>
    <scope>NUCLEOTIDE SEQUENCE [LARGE SCALE GENOMIC DNA]</scope>
    <source>
        <strain evidence="8 9">ATCC 51263</strain>
    </source>
</reference>
<keyword evidence="5" id="KW-0571">Peptide transport</keyword>
<dbReference type="PANTHER" id="PTHR30290">
    <property type="entry name" value="PERIPLASMIC BINDING COMPONENT OF ABC TRANSPORTER"/>
    <property type="match status" value="1"/>
</dbReference>
<keyword evidence="5" id="KW-0653">Protein transport</keyword>
<dbReference type="SUPFAM" id="SSF53850">
    <property type="entry name" value="Periplasmic binding protein-like II"/>
    <property type="match status" value="1"/>
</dbReference>
<comment type="caution">
    <text evidence="8">The sequence shown here is derived from an EMBL/GenBank/DDBJ whole genome shotgun (WGS) entry which is preliminary data.</text>
</comment>
<protein>
    <submittedName>
        <fullName evidence="8">Pheromone-binding protein</fullName>
    </submittedName>
</protein>
<evidence type="ECO:0000256" key="2">
    <source>
        <dbReference type="ARBA" id="ARBA00005695"/>
    </source>
</evidence>
<evidence type="ECO:0000256" key="5">
    <source>
        <dbReference type="ARBA" id="ARBA00022856"/>
    </source>
</evidence>
<evidence type="ECO:0000313" key="9">
    <source>
        <dbReference type="Proteomes" id="UP000014113"/>
    </source>
</evidence>
<dbReference type="OrthoDB" id="2255988at2"/>
<keyword evidence="4 6" id="KW-0732">Signal</keyword>
<sequence length="554" mass="62343">MKKRMVFISLVCSIFLVGCSSGSKDVSKQTDSKKVEQKLTISSESAISTMVPSLAMDTTSTLVMNQVYEGLYTLGKNDKFELGVAAEEPDISKDQTVYTFKLRKDAKWSNGTPVTADDFVFAWQKLVDPQNVSPNADILFNVVKNAKEVAEGKRALDELGIRAIDDNTLEITLEKPTPYLVSLLSFPVLYPQNRAYVQSQGEKYASDAEHLIYNGPFKLSKWSAVGDNWSYVKNETYWDEKTVKLKTADVTVVKSPSTAINLFKTGELDVVNKLSGDFVANYRNDPAFVAVPQFVTFFIKMNGQRNGKTSILNNINARKAIAQAFDKKGFVKSVLADKSTPTDQLIPPGQTIMPDGKTDFVKSAEKANDYLTYNPKKALALWKKAKDELKIENVTLQFLTDDTDSAKRSAEYFQNQLETHLPGLKIEVTQVPFTIRVQRDQSKDYDLELSGWGTDYRDPLTVLRIFTSDSTQGGVTFSDPTYDQLINQTRNEYAGNQEQRMKNFMQAQNILINKVAVLAPIYNRSLSVLENTKIKNLYWHSFGPTYSLKWAEKQ</sequence>
<dbReference type="EMBL" id="ASWJ01000001">
    <property type="protein sequence ID" value="EOW87849.1"/>
    <property type="molecule type" value="Genomic_DNA"/>
</dbReference>
<evidence type="ECO:0000256" key="4">
    <source>
        <dbReference type="ARBA" id="ARBA00022729"/>
    </source>
</evidence>
<feature type="domain" description="Solute-binding protein family 5" evidence="7">
    <location>
        <begin position="85"/>
        <end position="472"/>
    </location>
</feature>
<dbReference type="Gene3D" id="3.40.190.10">
    <property type="entry name" value="Periplasmic binding protein-like II"/>
    <property type="match status" value="1"/>
</dbReference>
<dbReference type="Pfam" id="PF00496">
    <property type="entry name" value="SBP_bac_5"/>
    <property type="match status" value="1"/>
</dbReference>
<dbReference type="PIRSF" id="PIRSF002741">
    <property type="entry name" value="MppA"/>
    <property type="match status" value="1"/>
</dbReference>
<dbReference type="CDD" id="cd08504">
    <property type="entry name" value="PBP2_OppA"/>
    <property type="match status" value="1"/>
</dbReference>
<feature type="signal peptide" evidence="6">
    <location>
        <begin position="1"/>
        <end position="23"/>
    </location>
</feature>
<dbReference type="Gene3D" id="3.90.76.10">
    <property type="entry name" value="Dipeptide-binding Protein, Domain 1"/>
    <property type="match status" value="1"/>
</dbReference>
<dbReference type="eggNOG" id="COG4166">
    <property type="taxonomic scope" value="Bacteria"/>
</dbReference>
<dbReference type="AlphaFoldDB" id="S1P452"/>
<dbReference type="Gene3D" id="3.10.105.10">
    <property type="entry name" value="Dipeptide-binding Protein, Domain 3"/>
    <property type="match status" value="1"/>
</dbReference>
<dbReference type="InterPro" id="IPR039424">
    <property type="entry name" value="SBP_5"/>
</dbReference>
<comment type="similarity">
    <text evidence="2">Belongs to the bacterial solute-binding protein 5 family.</text>
</comment>
<keyword evidence="9" id="KW-1185">Reference proteome</keyword>
<evidence type="ECO:0000313" key="8">
    <source>
        <dbReference type="EMBL" id="EOW87849.1"/>
    </source>
</evidence>
<dbReference type="PROSITE" id="PS01040">
    <property type="entry name" value="SBP_BACTERIAL_5"/>
    <property type="match status" value="1"/>
</dbReference>
<dbReference type="PANTHER" id="PTHR30290:SF10">
    <property type="entry name" value="PERIPLASMIC OLIGOPEPTIDE-BINDING PROTEIN-RELATED"/>
    <property type="match status" value="1"/>
</dbReference>
<evidence type="ECO:0000256" key="3">
    <source>
        <dbReference type="ARBA" id="ARBA00022448"/>
    </source>
</evidence>
<dbReference type="STRING" id="1121865.OMW_02140"/>
<dbReference type="GO" id="GO:0042597">
    <property type="term" value="C:periplasmic space"/>
    <property type="evidence" value="ECO:0007669"/>
    <property type="project" value="UniProtKB-ARBA"/>
</dbReference>
<evidence type="ECO:0000256" key="1">
    <source>
        <dbReference type="ARBA" id="ARBA00004193"/>
    </source>
</evidence>
<comment type="subcellular location">
    <subcellularLocation>
        <location evidence="1">Cell membrane</location>
        <topology evidence="1">Lipid-anchor</topology>
    </subcellularLocation>
</comment>
<dbReference type="InterPro" id="IPR023765">
    <property type="entry name" value="SBP_5_CS"/>
</dbReference>
<accession>S1P452</accession>
<dbReference type="RefSeq" id="WP_016184237.1">
    <property type="nucleotide sequence ID" value="NZ_JXKI01000017.1"/>
</dbReference>
<dbReference type="PATRIC" id="fig|1121865.3.peg.2085"/>
<feature type="chain" id="PRO_5010186623" evidence="6">
    <location>
        <begin position="24"/>
        <end position="554"/>
    </location>
</feature>
<evidence type="ECO:0000259" key="7">
    <source>
        <dbReference type="Pfam" id="PF00496"/>
    </source>
</evidence>
<dbReference type="GO" id="GO:0043190">
    <property type="term" value="C:ATP-binding cassette (ABC) transporter complex"/>
    <property type="evidence" value="ECO:0007669"/>
    <property type="project" value="InterPro"/>
</dbReference>
<dbReference type="GO" id="GO:1904680">
    <property type="term" value="F:peptide transmembrane transporter activity"/>
    <property type="evidence" value="ECO:0007669"/>
    <property type="project" value="TreeGrafter"/>
</dbReference>
<evidence type="ECO:0000256" key="6">
    <source>
        <dbReference type="SAM" id="SignalP"/>
    </source>
</evidence>
<name>S1P452_9ENTE</name>
<dbReference type="GO" id="GO:0015833">
    <property type="term" value="P:peptide transport"/>
    <property type="evidence" value="ECO:0007669"/>
    <property type="project" value="UniProtKB-KW"/>
</dbReference>
<organism evidence="8 9">
    <name type="scientific">Enterococcus columbae DSM 7374 = ATCC 51263</name>
    <dbReference type="NCBI Taxonomy" id="1121865"/>
    <lineage>
        <taxon>Bacteria</taxon>
        <taxon>Bacillati</taxon>
        <taxon>Bacillota</taxon>
        <taxon>Bacilli</taxon>
        <taxon>Lactobacillales</taxon>
        <taxon>Enterococcaceae</taxon>
        <taxon>Enterococcus</taxon>
    </lineage>
</organism>